<gene>
    <name evidence="2" type="ORF">FHS82_000972</name>
</gene>
<keyword evidence="1" id="KW-1133">Transmembrane helix</keyword>
<dbReference type="RefSeq" id="WP_166949396.1">
    <property type="nucleotide sequence ID" value="NZ_JAASQI010000002.1"/>
</dbReference>
<dbReference type="InterPro" id="IPR009937">
    <property type="entry name" value="Phage_holin_3_6"/>
</dbReference>
<evidence type="ECO:0000313" key="3">
    <source>
        <dbReference type="Proteomes" id="UP001429580"/>
    </source>
</evidence>
<evidence type="ECO:0000313" key="2">
    <source>
        <dbReference type="EMBL" id="NIJ57146.1"/>
    </source>
</evidence>
<comment type="caution">
    <text evidence="2">The sequence shown here is derived from an EMBL/GenBank/DDBJ whole genome shotgun (WGS) entry which is preliminary data.</text>
</comment>
<accession>A0ABX0UW11</accession>
<keyword evidence="1" id="KW-0472">Membrane</keyword>
<evidence type="ECO:0008006" key="4">
    <source>
        <dbReference type="Google" id="ProtNLM"/>
    </source>
</evidence>
<organism evidence="2 3">
    <name type="scientific">Pseudochelatococcus lubricantis</name>
    <dbReference type="NCBI Taxonomy" id="1538102"/>
    <lineage>
        <taxon>Bacteria</taxon>
        <taxon>Pseudomonadati</taxon>
        <taxon>Pseudomonadota</taxon>
        <taxon>Alphaproteobacteria</taxon>
        <taxon>Hyphomicrobiales</taxon>
        <taxon>Chelatococcaceae</taxon>
        <taxon>Pseudochelatococcus</taxon>
    </lineage>
</organism>
<dbReference type="EMBL" id="JAASQI010000002">
    <property type="protein sequence ID" value="NIJ57146.1"/>
    <property type="molecule type" value="Genomic_DNA"/>
</dbReference>
<dbReference type="Proteomes" id="UP001429580">
    <property type="component" value="Unassembled WGS sequence"/>
</dbReference>
<keyword evidence="3" id="KW-1185">Reference proteome</keyword>
<proteinExistence type="predicted"/>
<sequence length="162" mass="16455">MIGLIRALLGAQVLAAQTARLREDARRAVSRIVGLAVAGILAVVAVGFLTAAGHQTLTRVLGPVSASLIVAGVYLALALIAWLATSLSARRPMPPAPAPAADLAAATQSAFQGLGETVRGLKPEELAQKGGQTLARTVGPLPLAGLAVLSGFLIARRVTRGK</sequence>
<keyword evidence="1" id="KW-0812">Transmembrane</keyword>
<protein>
    <recommendedName>
        <fullName evidence="4">Phage holin family protein</fullName>
    </recommendedName>
</protein>
<feature type="transmembrane region" description="Helical" evidence="1">
    <location>
        <begin position="31"/>
        <end position="52"/>
    </location>
</feature>
<reference evidence="2 3" key="1">
    <citation type="submission" date="2020-03" db="EMBL/GenBank/DDBJ databases">
        <title>Genomic Encyclopedia of Type Strains, Phase IV (KMG-IV): sequencing the most valuable type-strain genomes for metagenomic binning, comparative biology and taxonomic classification.</title>
        <authorList>
            <person name="Goeker M."/>
        </authorList>
    </citation>
    <scope>NUCLEOTIDE SEQUENCE [LARGE SCALE GENOMIC DNA]</scope>
    <source>
        <strain evidence="2 3">DSM 103870</strain>
    </source>
</reference>
<dbReference type="Pfam" id="PF07332">
    <property type="entry name" value="Phage_holin_3_6"/>
    <property type="match status" value="1"/>
</dbReference>
<name>A0ABX0UW11_9HYPH</name>
<evidence type="ECO:0000256" key="1">
    <source>
        <dbReference type="SAM" id="Phobius"/>
    </source>
</evidence>
<feature type="transmembrane region" description="Helical" evidence="1">
    <location>
        <begin position="64"/>
        <end position="84"/>
    </location>
</feature>